<gene>
    <name evidence="2" type="ORF">METZ01_LOCUS88639</name>
</gene>
<accession>A0A381V5Y5</accession>
<dbReference type="GO" id="GO:0004602">
    <property type="term" value="F:glutathione peroxidase activity"/>
    <property type="evidence" value="ECO:0007669"/>
    <property type="project" value="TreeGrafter"/>
</dbReference>
<feature type="domain" description="DSBA-like thioredoxin" evidence="1">
    <location>
        <begin position="7"/>
        <end position="176"/>
    </location>
</feature>
<dbReference type="GO" id="GO:0004364">
    <property type="term" value="F:glutathione transferase activity"/>
    <property type="evidence" value="ECO:0007669"/>
    <property type="project" value="TreeGrafter"/>
</dbReference>
<organism evidence="2">
    <name type="scientific">marine metagenome</name>
    <dbReference type="NCBI Taxonomy" id="408172"/>
    <lineage>
        <taxon>unclassified sequences</taxon>
        <taxon>metagenomes</taxon>
        <taxon>ecological metagenomes</taxon>
    </lineage>
</organism>
<dbReference type="SUPFAM" id="SSF52833">
    <property type="entry name" value="Thioredoxin-like"/>
    <property type="match status" value="1"/>
</dbReference>
<dbReference type="InterPro" id="IPR051924">
    <property type="entry name" value="GST_Kappa/NadH"/>
</dbReference>
<dbReference type="EMBL" id="UINC01007946">
    <property type="protein sequence ID" value="SVA35785.1"/>
    <property type="molecule type" value="Genomic_DNA"/>
</dbReference>
<dbReference type="InterPro" id="IPR014440">
    <property type="entry name" value="HCCAis_GSTk"/>
</dbReference>
<dbReference type="Gene3D" id="3.40.30.10">
    <property type="entry name" value="Glutaredoxin"/>
    <property type="match status" value="1"/>
</dbReference>
<reference evidence="2" key="1">
    <citation type="submission" date="2018-05" db="EMBL/GenBank/DDBJ databases">
        <authorList>
            <person name="Lanie J.A."/>
            <person name="Ng W.-L."/>
            <person name="Kazmierczak K.M."/>
            <person name="Andrzejewski T.M."/>
            <person name="Davidsen T.M."/>
            <person name="Wayne K.J."/>
            <person name="Tettelin H."/>
            <person name="Glass J.I."/>
            <person name="Rusch D."/>
            <person name="Podicherti R."/>
            <person name="Tsui H.-C.T."/>
            <person name="Winkler M.E."/>
        </authorList>
    </citation>
    <scope>NUCLEOTIDE SEQUENCE</scope>
</reference>
<dbReference type="InterPro" id="IPR001853">
    <property type="entry name" value="DSBA-like_thioredoxin_dom"/>
</dbReference>
<proteinExistence type="predicted"/>
<dbReference type="AlphaFoldDB" id="A0A381V5Y5"/>
<dbReference type="PANTHER" id="PTHR42943:SF2">
    <property type="entry name" value="GLUTATHIONE S-TRANSFERASE KAPPA 1"/>
    <property type="match status" value="1"/>
</dbReference>
<protein>
    <recommendedName>
        <fullName evidence="1">DSBA-like thioredoxin domain-containing protein</fullName>
    </recommendedName>
</protein>
<evidence type="ECO:0000313" key="2">
    <source>
        <dbReference type="EMBL" id="SVA35785.1"/>
    </source>
</evidence>
<dbReference type="PANTHER" id="PTHR42943">
    <property type="entry name" value="GLUTATHIONE S-TRANSFERASE KAPPA"/>
    <property type="match status" value="1"/>
</dbReference>
<evidence type="ECO:0000259" key="1">
    <source>
        <dbReference type="Pfam" id="PF01323"/>
    </source>
</evidence>
<dbReference type="InterPro" id="IPR036249">
    <property type="entry name" value="Thioredoxin-like_sf"/>
</dbReference>
<dbReference type="Pfam" id="PF01323">
    <property type="entry name" value="DSBA"/>
    <property type="match status" value="1"/>
</dbReference>
<dbReference type="GO" id="GO:0006749">
    <property type="term" value="P:glutathione metabolic process"/>
    <property type="evidence" value="ECO:0007669"/>
    <property type="project" value="TreeGrafter"/>
</dbReference>
<sequence length="195" mass="21486">MSFKRLIQTTTRTASAINWKPVLIADIEAEIGPKIDSHTLYPSEINYENKDLQDWANYCGLKIIPRNDDSKKTSIKALCGALFALEANKIAAYSGLVFDAYFADLKDIANNDILTEIATNLELDLKGFQSAIDSTQSVEQLKKNATELVERGGFGSPTMFVGDDMYFGNDRMPLVEFSIGRATGKILVLPGQHGT</sequence>
<dbReference type="PIRSF" id="PIRSF006386">
    <property type="entry name" value="HCCAis_GSTk"/>
    <property type="match status" value="1"/>
</dbReference>
<name>A0A381V5Y5_9ZZZZ</name>